<feature type="compositionally biased region" description="Basic and acidic residues" evidence="1">
    <location>
        <begin position="340"/>
        <end position="350"/>
    </location>
</feature>
<sequence length="389" mass="41652">SRFLAFMRGRPSWPSDRPESPEASPDEEREQRRQDSSPKPAGSLHVQMFNGLGRPFKAELFHVCFTSGGTLAHLVGIREENHNEGETLASSLEANFQDDQATLFQTTMLSSQPRCRRFAANLLAESVREAGERDELVGEEKEEEEEEDAQEKEEDAQETVKSTPSKPVLKKELLSMRAFETGDLLQLKRGSTASASSSSSASSSCASKALPMFPGLQDVVACLAPFSPGLAMNSCQVNFLSSESDSCLSLKDFVSAKEVQRIKLSIQKVVNCVLNDGVSQQTDLGPLQFMLPGTRECDGLTLLAKSVELSVSMSSQNQEAPYSQADSSSEDSSDEDSEGREDSLEPKDGPESESEAESEPDRWSGFGAGGEGGGGGGGASAAAASSGVR</sequence>
<evidence type="ECO:0000256" key="1">
    <source>
        <dbReference type="SAM" id="MobiDB-lite"/>
    </source>
</evidence>
<feature type="compositionally biased region" description="Low complexity" evidence="1">
    <location>
        <begin position="380"/>
        <end position="389"/>
    </location>
</feature>
<proteinExistence type="predicted"/>
<dbReference type="EMBL" id="CAJNNW010031888">
    <property type="protein sequence ID" value="CAE8709769.1"/>
    <property type="molecule type" value="Genomic_DNA"/>
</dbReference>
<feature type="non-terminal residue" evidence="2">
    <location>
        <position position="1"/>
    </location>
</feature>
<reference evidence="2" key="1">
    <citation type="submission" date="2021-02" db="EMBL/GenBank/DDBJ databases">
        <authorList>
            <person name="Dougan E. K."/>
            <person name="Rhodes N."/>
            <person name="Thang M."/>
            <person name="Chan C."/>
        </authorList>
    </citation>
    <scope>NUCLEOTIDE SEQUENCE</scope>
</reference>
<feature type="compositionally biased region" description="Polar residues" evidence="1">
    <location>
        <begin position="314"/>
        <end position="325"/>
    </location>
</feature>
<feature type="non-terminal residue" evidence="2">
    <location>
        <position position="389"/>
    </location>
</feature>
<dbReference type="AlphaFoldDB" id="A0A813KKY3"/>
<feature type="compositionally biased region" description="Gly residues" evidence="1">
    <location>
        <begin position="366"/>
        <end position="379"/>
    </location>
</feature>
<accession>A0A813KKY3</accession>
<evidence type="ECO:0000313" key="3">
    <source>
        <dbReference type="Proteomes" id="UP000626109"/>
    </source>
</evidence>
<organism evidence="2 3">
    <name type="scientific">Polarella glacialis</name>
    <name type="common">Dinoflagellate</name>
    <dbReference type="NCBI Taxonomy" id="89957"/>
    <lineage>
        <taxon>Eukaryota</taxon>
        <taxon>Sar</taxon>
        <taxon>Alveolata</taxon>
        <taxon>Dinophyceae</taxon>
        <taxon>Suessiales</taxon>
        <taxon>Suessiaceae</taxon>
        <taxon>Polarella</taxon>
    </lineage>
</organism>
<feature type="region of interest" description="Disordered" evidence="1">
    <location>
        <begin position="129"/>
        <end position="167"/>
    </location>
</feature>
<protein>
    <submittedName>
        <fullName evidence="2">Uncharacterized protein</fullName>
    </submittedName>
</protein>
<feature type="compositionally biased region" description="Basic and acidic residues" evidence="1">
    <location>
        <begin position="129"/>
        <end position="139"/>
    </location>
</feature>
<feature type="compositionally biased region" description="Acidic residues" evidence="1">
    <location>
        <begin position="328"/>
        <end position="339"/>
    </location>
</feature>
<evidence type="ECO:0000313" key="2">
    <source>
        <dbReference type="EMBL" id="CAE8709769.1"/>
    </source>
</evidence>
<feature type="compositionally biased region" description="Acidic residues" evidence="1">
    <location>
        <begin position="140"/>
        <end position="157"/>
    </location>
</feature>
<comment type="caution">
    <text evidence="2">The sequence shown here is derived from an EMBL/GenBank/DDBJ whole genome shotgun (WGS) entry which is preliminary data.</text>
</comment>
<dbReference type="Proteomes" id="UP000626109">
    <property type="component" value="Unassembled WGS sequence"/>
</dbReference>
<name>A0A813KKY3_POLGL</name>
<feature type="region of interest" description="Disordered" evidence="1">
    <location>
        <begin position="1"/>
        <end position="43"/>
    </location>
</feature>
<gene>
    <name evidence="2" type="ORF">PGLA2088_LOCUS35621</name>
</gene>
<feature type="region of interest" description="Disordered" evidence="1">
    <location>
        <begin position="314"/>
        <end position="389"/>
    </location>
</feature>